<name>A0A151L3C8_9APIC</name>
<evidence type="ECO:0000256" key="1">
    <source>
        <dbReference type="SAM" id="MobiDB-lite"/>
    </source>
</evidence>
<feature type="region of interest" description="Disordered" evidence="1">
    <location>
        <begin position="84"/>
        <end position="279"/>
    </location>
</feature>
<gene>
    <name evidence="4" type="ORF">PGSY75_0019200</name>
</gene>
<evidence type="ECO:0000313" key="5">
    <source>
        <dbReference type="Proteomes" id="UP000076004"/>
    </source>
</evidence>
<feature type="chain" id="PRO_5007583910" evidence="2">
    <location>
        <begin position="22"/>
        <end position="411"/>
    </location>
</feature>
<dbReference type="RefSeq" id="XP_018638888.1">
    <property type="nucleotide sequence ID" value="XM_018783335.1"/>
</dbReference>
<dbReference type="GeneID" id="29773909"/>
<dbReference type="Pfam" id="PF12948">
    <property type="entry name" value="MSP7_C"/>
    <property type="match status" value="1"/>
</dbReference>
<feature type="compositionally biased region" description="Polar residues" evidence="1">
    <location>
        <begin position="95"/>
        <end position="130"/>
    </location>
</feature>
<dbReference type="Proteomes" id="UP000076004">
    <property type="component" value="Unassembled WGS sequence"/>
</dbReference>
<keyword evidence="2" id="KW-0732">Signal</keyword>
<organism evidence="4 5">
    <name type="scientific">Plasmodium gaboni</name>
    <dbReference type="NCBI Taxonomy" id="647221"/>
    <lineage>
        <taxon>Eukaryota</taxon>
        <taxon>Sar</taxon>
        <taxon>Alveolata</taxon>
        <taxon>Apicomplexa</taxon>
        <taxon>Aconoidasida</taxon>
        <taxon>Haemosporida</taxon>
        <taxon>Plasmodiidae</taxon>
        <taxon>Plasmodium</taxon>
        <taxon>Plasmodium (Laverania)</taxon>
    </lineage>
</organism>
<reference evidence="4 5" key="1">
    <citation type="journal article" date="2016" name="Nat. Commun.">
        <title>Genomes of cryptic chimpanzee Plasmodium species reveal key evolutionary events leading to human malaria.</title>
        <authorList>
            <person name="Sundararaman S.A."/>
            <person name="Plenderleith L.J."/>
            <person name="Liu W."/>
            <person name="Loy D.E."/>
            <person name="Learn G.H."/>
            <person name="Li Y."/>
            <person name="Shaw K.S."/>
            <person name="Ayouba A."/>
            <person name="Peeters M."/>
            <person name="Speede S."/>
            <person name="Shaw G.M."/>
            <person name="Bushman F.D."/>
            <person name="Brisson D."/>
            <person name="Rayner J.C."/>
            <person name="Sharp P.M."/>
            <person name="Hahn B.H."/>
        </authorList>
    </citation>
    <scope>NUCLEOTIDE SEQUENCE [LARGE SCALE GENOMIC DNA]</scope>
    <source>
        <strain evidence="4 5">SY75</strain>
    </source>
</reference>
<feature type="compositionally biased region" description="Polar residues" evidence="1">
    <location>
        <begin position="240"/>
        <end position="277"/>
    </location>
</feature>
<dbReference type="EMBL" id="LVLB01000209">
    <property type="protein sequence ID" value="KYN93347.1"/>
    <property type="molecule type" value="Genomic_DNA"/>
</dbReference>
<comment type="caution">
    <text evidence="4">The sequence shown here is derived from an EMBL/GenBank/DDBJ whole genome shotgun (WGS) entry which is preliminary data.</text>
</comment>
<dbReference type="VEuPathDB" id="PlasmoDB:PGSY75_0019200"/>
<evidence type="ECO:0000313" key="4">
    <source>
        <dbReference type="EMBL" id="KYN93347.1"/>
    </source>
</evidence>
<dbReference type="AlphaFoldDB" id="A0A151L3C8"/>
<evidence type="ECO:0000259" key="3">
    <source>
        <dbReference type="Pfam" id="PF12948"/>
    </source>
</evidence>
<protein>
    <submittedName>
        <fullName evidence="4">MSP7-like protein</fullName>
    </submittedName>
</protein>
<sequence length="411" mass="45964">MKRQIILFTSLFIFSFNLTWSYEKSNIRSGYYNEENLNNKEKDKITSLFNEINEDVQNDVEENLDSGKNMLEGDHLFIGQAGEAQDQGLKASELQAPSRQVTASNSDSNTHGSDPNNASDLSRNQGTSRATGEETPKDVPGQSSEAGSGPQEGLQSERQSGSPPESPPGSQPRPQEVTGSEGTPRVPTEGRQDASPSVPQPPSATEPSASEQPQAVSESPSPEGTSPTSRSRRSVESDPSPDNRNNPQTPVSTTPNSNNATASPQTAQPRNNENNRVNRIPEMKYLDLLYDELLTNREGKHQVDFGENHEKYNIFRKEYDNFSINQKEYDIIKKLLNSIFKDNDENEKMKKLANIFQKALIDKEFHDQFKNFIDGILGFAKRHSYLRNEKIQNNTTYKAFFQNAVDLLNTL</sequence>
<evidence type="ECO:0000256" key="2">
    <source>
        <dbReference type="SAM" id="SignalP"/>
    </source>
</evidence>
<dbReference type="KEGG" id="pgab:PGSY75_0019200"/>
<dbReference type="VEuPathDB" id="PlasmoDB:PGABG01_1333000"/>
<feature type="compositionally biased region" description="Low complexity" evidence="1">
    <location>
        <begin position="216"/>
        <end position="229"/>
    </location>
</feature>
<accession>A0A151L3C8</accession>
<proteinExistence type="predicted"/>
<dbReference type="InterPro" id="IPR024781">
    <property type="entry name" value="MSP_C"/>
</dbReference>
<feature type="compositionally biased region" description="Polar residues" evidence="1">
    <location>
        <begin position="205"/>
        <end position="215"/>
    </location>
</feature>
<feature type="signal peptide" evidence="2">
    <location>
        <begin position="1"/>
        <end position="21"/>
    </location>
</feature>
<feature type="domain" description="Merozoite surface protein C-terminal" evidence="3">
    <location>
        <begin position="283"/>
        <end position="405"/>
    </location>
</feature>